<sequence>MALTLYAGIPVSDLARALDWYGRLLGDDDPYVIEDDEAVWDLAPGRSVYVVRAPDEAGRALVSMYMDRPQELADWLTRVASEGLEPVDDETYPSGVRRVAFHDPDGNEIVLGGMPGPG</sequence>
<name>A0A941I125_9MICO</name>
<keyword evidence="3" id="KW-1185">Reference proteome</keyword>
<gene>
    <name evidence="2" type="ORF">KC207_14485</name>
</gene>
<reference evidence="2" key="1">
    <citation type="submission" date="2021-04" db="EMBL/GenBank/DDBJ databases">
        <title>Phycicoccus avicenniae sp. nov., a novel endophytic actinomycetes isolated from branch of Avicennia mariana.</title>
        <authorList>
            <person name="Tuo L."/>
        </authorList>
    </citation>
    <scope>NUCLEOTIDE SEQUENCE</scope>
    <source>
        <strain evidence="2">BSK3Z-2</strain>
    </source>
</reference>
<evidence type="ECO:0000313" key="2">
    <source>
        <dbReference type="EMBL" id="MBR7744500.1"/>
    </source>
</evidence>
<dbReference type="InterPro" id="IPR004360">
    <property type="entry name" value="Glyas_Fos-R_dOase_dom"/>
</dbReference>
<dbReference type="Pfam" id="PF00903">
    <property type="entry name" value="Glyoxalase"/>
    <property type="match status" value="1"/>
</dbReference>
<accession>A0A941I125</accession>
<dbReference type="InterPro" id="IPR029068">
    <property type="entry name" value="Glyas_Bleomycin-R_OHBP_Dase"/>
</dbReference>
<dbReference type="Proteomes" id="UP000677016">
    <property type="component" value="Unassembled WGS sequence"/>
</dbReference>
<proteinExistence type="predicted"/>
<dbReference type="SUPFAM" id="SSF54593">
    <property type="entry name" value="Glyoxalase/Bleomycin resistance protein/Dihydroxybiphenyl dioxygenase"/>
    <property type="match status" value="1"/>
</dbReference>
<dbReference type="Gene3D" id="3.10.180.10">
    <property type="entry name" value="2,3-Dihydroxybiphenyl 1,2-Dioxygenase, domain 1"/>
    <property type="match status" value="1"/>
</dbReference>
<dbReference type="EMBL" id="JAGSNF010000021">
    <property type="protein sequence ID" value="MBR7744500.1"/>
    <property type="molecule type" value="Genomic_DNA"/>
</dbReference>
<comment type="caution">
    <text evidence="2">The sequence shown here is derived from an EMBL/GenBank/DDBJ whole genome shotgun (WGS) entry which is preliminary data.</text>
</comment>
<dbReference type="RefSeq" id="WP_211604029.1">
    <property type="nucleotide sequence ID" value="NZ_JAGSNF010000021.1"/>
</dbReference>
<dbReference type="InterPro" id="IPR037523">
    <property type="entry name" value="VOC_core"/>
</dbReference>
<organism evidence="2 3">
    <name type="scientific">Phycicoccus avicenniae</name>
    <dbReference type="NCBI Taxonomy" id="2828860"/>
    <lineage>
        <taxon>Bacteria</taxon>
        <taxon>Bacillati</taxon>
        <taxon>Actinomycetota</taxon>
        <taxon>Actinomycetes</taxon>
        <taxon>Micrococcales</taxon>
        <taxon>Intrasporangiaceae</taxon>
        <taxon>Phycicoccus</taxon>
    </lineage>
</organism>
<dbReference type="PROSITE" id="PS51819">
    <property type="entry name" value="VOC"/>
    <property type="match status" value="1"/>
</dbReference>
<evidence type="ECO:0000259" key="1">
    <source>
        <dbReference type="PROSITE" id="PS51819"/>
    </source>
</evidence>
<evidence type="ECO:0000313" key="3">
    <source>
        <dbReference type="Proteomes" id="UP000677016"/>
    </source>
</evidence>
<dbReference type="CDD" id="cd06587">
    <property type="entry name" value="VOC"/>
    <property type="match status" value="1"/>
</dbReference>
<protein>
    <submittedName>
        <fullName evidence="2">VOC family protein</fullName>
    </submittedName>
</protein>
<feature type="domain" description="VOC" evidence="1">
    <location>
        <begin position="3"/>
        <end position="114"/>
    </location>
</feature>
<dbReference type="AlphaFoldDB" id="A0A941I125"/>